<sequence>MAIQGNEAPKAICIARLQGCIRSMADLIGLELLNFSMLEELKGLVGSQGDKIIVCSPTLSLYEVVAIQTCQNDHGSLDVIESELELVKVASIVVAYVVHKAILSESKSFSILASCGKFKTMMRLMCYVAHLRGHRCVEECTIAQQVLKSDPVFKELNNVDAIQSITYAHDSPNIEKVMKIVGLSKVEKVTIFKSLASVMMLGNIDLAKGNEIVSSILHVDNTWFHLCTTIAALYTHSSLERLNIILSVWLHSNLEGKVLIGEGSIVMNGPKSVMVK</sequence>
<dbReference type="AlphaFoldDB" id="A0A2G2ZCZ6"/>
<dbReference type="Gramene" id="PHT79745">
    <property type="protein sequence ID" value="PHT79745"/>
    <property type="gene ID" value="T459_17797"/>
</dbReference>
<name>A0A2G2ZCZ6_CAPAN</name>
<dbReference type="SUPFAM" id="SSF52540">
    <property type="entry name" value="P-loop containing nucleoside triphosphate hydrolases"/>
    <property type="match status" value="1"/>
</dbReference>
<gene>
    <name evidence="1" type="ORF">T459_17797</name>
</gene>
<protein>
    <submittedName>
        <fullName evidence="1">Uncharacterized protein</fullName>
    </submittedName>
</protein>
<dbReference type="STRING" id="4072.A0A2G2ZCZ6"/>
<dbReference type="Proteomes" id="UP000222542">
    <property type="component" value="Unassembled WGS sequence"/>
</dbReference>
<comment type="caution">
    <text evidence="1">The sequence shown here is derived from an EMBL/GenBank/DDBJ whole genome shotgun (WGS) entry which is preliminary data.</text>
</comment>
<evidence type="ECO:0000313" key="1">
    <source>
        <dbReference type="EMBL" id="PHT79745.1"/>
    </source>
</evidence>
<keyword evidence="2" id="KW-1185">Reference proteome</keyword>
<accession>A0A2G2ZCZ6</accession>
<reference evidence="1 2" key="2">
    <citation type="journal article" date="2017" name="Genome Biol.">
        <title>New reference genome sequences of hot pepper reveal the massive evolution of plant disease-resistance genes by retroduplication.</title>
        <authorList>
            <person name="Kim S."/>
            <person name="Park J."/>
            <person name="Yeom S.I."/>
            <person name="Kim Y.M."/>
            <person name="Seo E."/>
            <person name="Kim K.T."/>
            <person name="Kim M.S."/>
            <person name="Lee J.M."/>
            <person name="Cheong K."/>
            <person name="Shin H.S."/>
            <person name="Kim S.B."/>
            <person name="Han K."/>
            <person name="Lee J."/>
            <person name="Park M."/>
            <person name="Lee H.A."/>
            <person name="Lee H.Y."/>
            <person name="Lee Y."/>
            <person name="Oh S."/>
            <person name="Lee J.H."/>
            <person name="Choi E."/>
            <person name="Choi E."/>
            <person name="Lee S.E."/>
            <person name="Jeon J."/>
            <person name="Kim H."/>
            <person name="Choi G."/>
            <person name="Song H."/>
            <person name="Lee J."/>
            <person name="Lee S.C."/>
            <person name="Kwon J.K."/>
            <person name="Lee H.Y."/>
            <person name="Koo N."/>
            <person name="Hong Y."/>
            <person name="Kim R.W."/>
            <person name="Kang W.H."/>
            <person name="Huh J.H."/>
            <person name="Kang B.C."/>
            <person name="Yang T.J."/>
            <person name="Lee Y.H."/>
            <person name="Bennetzen J.L."/>
            <person name="Choi D."/>
        </authorList>
    </citation>
    <scope>NUCLEOTIDE SEQUENCE [LARGE SCALE GENOMIC DNA]</scope>
    <source>
        <strain evidence="2">cv. CM334</strain>
    </source>
</reference>
<evidence type="ECO:0000313" key="2">
    <source>
        <dbReference type="Proteomes" id="UP000222542"/>
    </source>
</evidence>
<organism evidence="1 2">
    <name type="scientific">Capsicum annuum</name>
    <name type="common">Capsicum pepper</name>
    <dbReference type="NCBI Taxonomy" id="4072"/>
    <lineage>
        <taxon>Eukaryota</taxon>
        <taxon>Viridiplantae</taxon>
        <taxon>Streptophyta</taxon>
        <taxon>Embryophyta</taxon>
        <taxon>Tracheophyta</taxon>
        <taxon>Spermatophyta</taxon>
        <taxon>Magnoliopsida</taxon>
        <taxon>eudicotyledons</taxon>
        <taxon>Gunneridae</taxon>
        <taxon>Pentapetalae</taxon>
        <taxon>asterids</taxon>
        <taxon>lamiids</taxon>
        <taxon>Solanales</taxon>
        <taxon>Solanaceae</taxon>
        <taxon>Solanoideae</taxon>
        <taxon>Capsiceae</taxon>
        <taxon>Capsicum</taxon>
    </lineage>
</organism>
<proteinExistence type="predicted"/>
<reference evidence="1 2" key="1">
    <citation type="journal article" date="2014" name="Nat. Genet.">
        <title>Genome sequence of the hot pepper provides insights into the evolution of pungency in Capsicum species.</title>
        <authorList>
            <person name="Kim S."/>
            <person name="Park M."/>
            <person name="Yeom S.I."/>
            <person name="Kim Y.M."/>
            <person name="Lee J.M."/>
            <person name="Lee H.A."/>
            <person name="Seo E."/>
            <person name="Choi J."/>
            <person name="Cheong K."/>
            <person name="Kim K.T."/>
            <person name="Jung K."/>
            <person name="Lee G.W."/>
            <person name="Oh S.K."/>
            <person name="Bae C."/>
            <person name="Kim S.B."/>
            <person name="Lee H.Y."/>
            <person name="Kim S.Y."/>
            <person name="Kim M.S."/>
            <person name="Kang B.C."/>
            <person name="Jo Y.D."/>
            <person name="Yang H.B."/>
            <person name="Jeong H.J."/>
            <person name="Kang W.H."/>
            <person name="Kwon J.K."/>
            <person name="Shin C."/>
            <person name="Lim J.Y."/>
            <person name="Park J.H."/>
            <person name="Huh J.H."/>
            <person name="Kim J.S."/>
            <person name="Kim B.D."/>
            <person name="Cohen O."/>
            <person name="Paran I."/>
            <person name="Suh M.C."/>
            <person name="Lee S.B."/>
            <person name="Kim Y.K."/>
            <person name="Shin Y."/>
            <person name="Noh S.J."/>
            <person name="Park J."/>
            <person name="Seo Y.S."/>
            <person name="Kwon S.Y."/>
            <person name="Kim H.A."/>
            <person name="Park J.M."/>
            <person name="Kim H.J."/>
            <person name="Choi S.B."/>
            <person name="Bosland P.W."/>
            <person name="Reeves G."/>
            <person name="Jo S.H."/>
            <person name="Lee B.W."/>
            <person name="Cho H.T."/>
            <person name="Choi H.S."/>
            <person name="Lee M.S."/>
            <person name="Yu Y."/>
            <person name="Do Choi Y."/>
            <person name="Park B.S."/>
            <person name="van Deynze A."/>
            <person name="Ashrafi H."/>
            <person name="Hill T."/>
            <person name="Kim W.T."/>
            <person name="Pai H.S."/>
            <person name="Ahn H.K."/>
            <person name="Yeam I."/>
            <person name="Giovannoni J.J."/>
            <person name="Rose J.K."/>
            <person name="Sorensen I."/>
            <person name="Lee S.J."/>
            <person name="Kim R.W."/>
            <person name="Choi I.Y."/>
            <person name="Choi B.S."/>
            <person name="Lim J.S."/>
            <person name="Lee Y.H."/>
            <person name="Choi D."/>
        </authorList>
    </citation>
    <scope>NUCLEOTIDE SEQUENCE [LARGE SCALE GENOMIC DNA]</scope>
    <source>
        <strain evidence="2">cv. CM334</strain>
    </source>
</reference>
<dbReference type="InterPro" id="IPR027417">
    <property type="entry name" value="P-loop_NTPase"/>
</dbReference>
<dbReference type="EMBL" id="AYRZ02000006">
    <property type="protein sequence ID" value="PHT79745.1"/>
    <property type="molecule type" value="Genomic_DNA"/>
</dbReference>